<organism evidence="1 2">
    <name type="scientific">OM182 bacterium</name>
    <dbReference type="NCBI Taxonomy" id="2510334"/>
    <lineage>
        <taxon>Bacteria</taxon>
        <taxon>Pseudomonadati</taxon>
        <taxon>Pseudomonadota</taxon>
        <taxon>Gammaproteobacteria</taxon>
        <taxon>OMG group</taxon>
        <taxon>OM182 clade</taxon>
    </lineage>
</organism>
<proteinExistence type="predicted"/>
<comment type="caution">
    <text evidence="1">The sequence shown here is derived from an EMBL/GenBank/DDBJ whole genome shotgun (WGS) entry which is preliminary data.</text>
</comment>
<dbReference type="AlphaFoldDB" id="A0A520S4Y7"/>
<protein>
    <submittedName>
        <fullName evidence="1">DUF721 domain-containing protein</fullName>
    </submittedName>
</protein>
<name>A0A520S4Y7_9GAMM</name>
<dbReference type="InterPro" id="IPR007922">
    <property type="entry name" value="DciA-like"/>
</dbReference>
<gene>
    <name evidence="1" type="ORF">EVA68_01240</name>
</gene>
<accession>A0A520S4Y7</accession>
<dbReference type="Proteomes" id="UP000316199">
    <property type="component" value="Unassembled WGS sequence"/>
</dbReference>
<dbReference type="EMBL" id="SHAG01000002">
    <property type="protein sequence ID" value="RZO77504.1"/>
    <property type="molecule type" value="Genomic_DNA"/>
</dbReference>
<dbReference type="Pfam" id="PF05258">
    <property type="entry name" value="DciA"/>
    <property type="match status" value="1"/>
</dbReference>
<reference evidence="1 2" key="1">
    <citation type="submission" date="2019-02" db="EMBL/GenBank/DDBJ databases">
        <title>Prokaryotic population dynamics and viral predation in marine succession experiment using metagenomics: the confinement effect.</title>
        <authorList>
            <person name="Haro-Moreno J.M."/>
            <person name="Rodriguez-Valera F."/>
            <person name="Lopez-Perez M."/>
        </authorList>
    </citation>
    <scope>NUCLEOTIDE SEQUENCE [LARGE SCALE GENOMIC DNA]</scope>
    <source>
        <strain evidence="1">MED-G157</strain>
    </source>
</reference>
<evidence type="ECO:0000313" key="2">
    <source>
        <dbReference type="Proteomes" id="UP000316199"/>
    </source>
</evidence>
<sequence length="152" mass="16920">MSDPSSKTTFKVKHSLEIMRKSALLKNLHSKAKKLLSIEALIQQNLFKSLRVAAFKGNTLHLIAPSSTVATGIRYRQQTIISLLRNEYPIEKLKISVRPSEPSPPARLKPPIRPSAENAKQIAITAKYIENEGLRKALIKLSERASDPKAAQ</sequence>
<evidence type="ECO:0000313" key="1">
    <source>
        <dbReference type="EMBL" id="RZO77504.1"/>
    </source>
</evidence>